<comment type="subcellular location">
    <subcellularLocation>
        <location evidence="1">Membrane</location>
        <topology evidence="1">Multi-pass membrane protein</topology>
    </subcellularLocation>
</comment>
<dbReference type="EMBL" id="ML991809">
    <property type="protein sequence ID" value="KAF2233110.1"/>
    <property type="molecule type" value="Genomic_DNA"/>
</dbReference>
<evidence type="ECO:0000313" key="6">
    <source>
        <dbReference type="Proteomes" id="UP000800092"/>
    </source>
</evidence>
<keyword evidence="3" id="KW-1133">Transmembrane helix</keyword>
<dbReference type="PANTHER" id="PTHR23520">
    <property type="entry name" value="TRANSPORTER, PUTATIVE (AFU_ORTHOLOGUE AFUA_3G04000)-RELATED"/>
    <property type="match status" value="1"/>
</dbReference>
<dbReference type="GO" id="GO:0000329">
    <property type="term" value="C:fungal-type vacuole membrane"/>
    <property type="evidence" value="ECO:0007669"/>
    <property type="project" value="TreeGrafter"/>
</dbReference>
<keyword evidence="3" id="KW-0812">Transmembrane</keyword>
<feature type="transmembrane region" description="Helical" evidence="3">
    <location>
        <begin position="34"/>
        <end position="51"/>
    </location>
</feature>
<dbReference type="Pfam" id="PF07690">
    <property type="entry name" value="MFS_1"/>
    <property type="match status" value="1"/>
</dbReference>
<dbReference type="OrthoDB" id="10027823at2759"/>
<evidence type="ECO:0000259" key="4">
    <source>
        <dbReference type="PROSITE" id="PS50850"/>
    </source>
</evidence>
<dbReference type="PROSITE" id="PS50850">
    <property type="entry name" value="MFS"/>
    <property type="match status" value="1"/>
</dbReference>
<dbReference type="InterPro" id="IPR011701">
    <property type="entry name" value="MFS"/>
</dbReference>
<accession>A0A6A6H5W8</accession>
<dbReference type="InterPro" id="IPR020846">
    <property type="entry name" value="MFS_dom"/>
</dbReference>
<dbReference type="Proteomes" id="UP000800092">
    <property type="component" value="Unassembled WGS sequence"/>
</dbReference>
<evidence type="ECO:0000256" key="3">
    <source>
        <dbReference type="SAM" id="Phobius"/>
    </source>
</evidence>
<dbReference type="AlphaFoldDB" id="A0A6A6H5W8"/>
<dbReference type="InterPro" id="IPR036259">
    <property type="entry name" value="MFS_trans_sf"/>
</dbReference>
<dbReference type="SUPFAM" id="SSF103473">
    <property type="entry name" value="MFS general substrate transporter"/>
    <property type="match status" value="1"/>
</dbReference>
<reference evidence="5" key="1">
    <citation type="journal article" date="2020" name="Stud. Mycol.">
        <title>101 Dothideomycetes genomes: a test case for predicting lifestyles and emergence of pathogens.</title>
        <authorList>
            <person name="Haridas S."/>
            <person name="Albert R."/>
            <person name="Binder M."/>
            <person name="Bloem J."/>
            <person name="Labutti K."/>
            <person name="Salamov A."/>
            <person name="Andreopoulos B."/>
            <person name="Baker S."/>
            <person name="Barry K."/>
            <person name="Bills G."/>
            <person name="Bluhm B."/>
            <person name="Cannon C."/>
            <person name="Castanera R."/>
            <person name="Culley D."/>
            <person name="Daum C."/>
            <person name="Ezra D."/>
            <person name="Gonzalez J."/>
            <person name="Henrissat B."/>
            <person name="Kuo A."/>
            <person name="Liang C."/>
            <person name="Lipzen A."/>
            <person name="Lutzoni F."/>
            <person name="Magnuson J."/>
            <person name="Mondo S."/>
            <person name="Nolan M."/>
            <person name="Ohm R."/>
            <person name="Pangilinan J."/>
            <person name="Park H.-J."/>
            <person name="Ramirez L."/>
            <person name="Alfaro M."/>
            <person name="Sun H."/>
            <person name="Tritt A."/>
            <person name="Yoshinaga Y."/>
            <person name="Zwiers L.-H."/>
            <person name="Turgeon B."/>
            <person name="Goodwin S."/>
            <person name="Spatafora J."/>
            <person name="Crous P."/>
            <person name="Grigoriev I."/>
        </authorList>
    </citation>
    <scope>NUCLEOTIDE SEQUENCE</scope>
    <source>
        <strain evidence="5">Tuck. ex Michener</strain>
    </source>
</reference>
<feature type="domain" description="Major facilitator superfamily (MFS) profile" evidence="4">
    <location>
        <begin position="25"/>
        <end position="447"/>
    </location>
</feature>
<proteinExistence type="predicted"/>
<feature type="transmembrane region" description="Helical" evidence="3">
    <location>
        <begin position="154"/>
        <end position="173"/>
    </location>
</feature>
<evidence type="ECO:0000256" key="1">
    <source>
        <dbReference type="ARBA" id="ARBA00004141"/>
    </source>
</evidence>
<dbReference type="Gene3D" id="1.20.1250.20">
    <property type="entry name" value="MFS general substrate transporter like domains"/>
    <property type="match status" value="1"/>
</dbReference>
<gene>
    <name evidence="5" type="ORF">EV356DRAFT_215295</name>
</gene>
<feature type="transmembrane region" description="Helical" evidence="3">
    <location>
        <begin position="305"/>
        <end position="326"/>
    </location>
</feature>
<evidence type="ECO:0000256" key="2">
    <source>
        <dbReference type="SAM" id="MobiDB-lite"/>
    </source>
</evidence>
<dbReference type="PANTHER" id="PTHR23520:SF5">
    <property type="entry name" value="TRANSPORTER, PUTATIVE (AFU_ORTHOLOGUE AFUA_3G04000)-RELATED"/>
    <property type="match status" value="1"/>
</dbReference>
<keyword evidence="6" id="KW-1185">Reference proteome</keyword>
<evidence type="ECO:0000313" key="5">
    <source>
        <dbReference type="EMBL" id="KAF2233110.1"/>
    </source>
</evidence>
<dbReference type="GO" id="GO:0022857">
    <property type="term" value="F:transmembrane transporter activity"/>
    <property type="evidence" value="ECO:0007669"/>
    <property type="project" value="InterPro"/>
</dbReference>
<feature type="transmembrane region" description="Helical" evidence="3">
    <location>
        <begin position="267"/>
        <end position="293"/>
    </location>
</feature>
<protein>
    <submittedName>
        <fullName evidence="5">MFS general substrate transporter</fullName>
    </submittedName>
</protein>
<feature type="region of interest" description="Disordered" evidence="2">
    <location>
        <begin position="454"/>
        <end position="487"/>
    </location>
</feature>
<keyword evidence="3" id="KW-0472">Membrane</keyword>
<name>A0A6A6H5W8_VIRVR</name>
<feature type="transmembrane region" description="Helical" evidence="3">
    <location>
        <begin position="63"/>
        <end position="80"/>
    </location>
</feature>
<organism evidence="5 6">
    <name type="scientific">Viridothelium virens</name>
    <name type="common">Speckled blister lichen</name>
    <name type="synonym">Trypethelium virens</name>
    <dbReference type="NCBI Taxonomy" id="1048519"/>
    <lineage>
        <taxon>Eukaryota</taxon>
        <taxon>Fungi</taxon>
        <taxon>Dikarya</taxon>
        <taxon>Ascomycota</taxon>
        <taxon>Pezizomycotina</taxon>
        <taxon>Dothideomycetes</taxon>
        <taxon>Dothideomycetes incertae sedis</taxon>
        <taxon>Trypetheliales</taxon>
        <taxon>Trypetheliaceae</taxon>
        <taxon>Viridothelium</taxon>
    </lineage>
</organism>
<feature type="transmembrane region" description="Helical" evidence="3">
    <location>
        <begin position="194"/>
        <end position="213"/>
    </location>
</feature>
<feature type="compositionally biased region" description="Acidic residues" evidence="2">
    <location>
        <begin position="464"/>
        <end position="476"/>
    </location>
</feature>
<feature type="transmembrane region" description="Helical" evidence="3">
    <location>
        <begin position="346"/>
        <end position="365"/>
    </location>
</feature>
<sequence>MSTSRISQWLLHESGFGTVLHAGRDVHLLLLSRFVRMFAYGSSTLILALYFSDLGHSDARIGLFMTLTLVGDTLISLILTNYADALGRRRTLLVGALLMALSGMIFSVTSNFWVLLLAAVVGVVSPSGKEVGPFRAIEESTVAHLTQLKTRTDVLAWSGVMGSFGSACGAFVCGWTTQTLLTWPGWTTVSAYRAVFWGYTLIGLVKAALTLMLSPRCESRSEPSTAVSTSEEREAFLASQQASPNESKAPSPKKSSLAQISRQSWGIIIRLCCLFALDSLASGMVQVSLIAFFMERKFHMAQGKLGTVLAIAHVFSSISNIVSASIARRIGLLKTMVFTHLPSSIFLAMIPVPTSLILAVMFIFLRASLSSMDQAPRSAFLTAVVLPNERTAVMGVVNTVKTMSQSGGPIITGVLAGKDHFWVAFVAAGAMKVVYDVGLLTAFINTKTREETESEEAVRAIDSFELESDEGNEDMGEDTKAAGKART</sequence>
<feature type="transmembrane region" description="Helical" evidence="3">
    <location>
        <begin position="92"/>
        <end position="125"/>
    </location>
</feature>